<feature type="repeat" description="RCC1" evidence="1">
    <location>
        <begin position="322"/>
        <end position="388"/>
    </location>
</feature>
<dbReference type="GO" id="GO:0005085">
    <property type="term" value="F:guanyl-nucleotide exchange factor activity"/>
    <property type="evidence" value="ECO:0007669"/>
    <property type="project" value="TreeGrafter"/>
</dbReference>
<feature type="repeat" description="RCC1" evidence="1">
    <location>
        <begin position="178"/>
        <end position="251"/>
    </location>
</feature>
<dbReference type="InterPro" id="IPR000408">
    <property type="entry name" value="Reg_chr_condens"/>
</dbReference>
<dbReference type="HOGENOM" id="CLU_441597_0_0_1"/>
<dbReference type="Proteomes" id="UP000053758">
    <property type="component" value="Unassembled WGS sequence"/>
</dbReference>
<name>A0A081CH12_PSEA2</name>
<reference evidence="2" key="1">
    <citation type="submission" date="2014-07" db="EMBL/GenBank/DDBJ databases">
        <title>Draft genome sequence of the yeast Pseudozyma antarctica JCM 10317 known as a producer of lipase B which used in a wide range of industrial applications.</title>
        <authorList>
            <person name="Morita T."/>
            <person name="Saika A."/>
            <person name="Koike H."/>
        </authorList>
    </citation>
    <scope>NUCLEOTIDE SEQUENCE</scope>
    <source>
        <strain evidence="2">JCM 10317</strain>
    </source>
</reference>
<organism evidence="2">
    <name type="scientific">Pseudozyma antarctica</name>
    <name type="common">Yeast</name>
    <name type="synonym">Candida antarctica</name>
    <dbReference type="NCBI Taxonomy" id="84753"/>
    <lineage>
        <taxon>Eukaryota</taxon>
        <taxon>Fungi</taxon>
        <taxon>Dikarya</taxon>
        <taxon>Basidiomycota</taxon>
        <taxon>Ustilaginomycotina</taxon>
        <taxon>Ustilaginomycetes</taxon>
        <taxon>Ustilaginales</taxon>
        <taxon>Ustilaginaceae</taxon>
        <taxon>Moesziomyces</taxon>
    </lineage>
</organism>
<dbReference type="EMBL" id="DF830078">
    <property type="protein sequence ID" value="GAK65958.1"/>
    <property type="molecule type" value="Genomic_DNA"/>
</dbReference>
<accession>A0A081CH12</accession>
<feature type="repeat" description="RCC1" evidence="1">
    <location>
        <begin position="259"/>
        <end position="321"/>
    </location>
</feature>
<dbReference type="GO" id="GO:0005743">
    <property type="term" value="C:mitochondrial inner membrane"/>
    <property type="evidence" value="ECO:0007669"/>
    <property type="project" value="TreeGrafter"/>
</dbReference>
<feature type="repeat" description="RCC1" evidence="1">
    <location>
        <begin position="121"/>
        <end position="174"/>
    </location>
</feature>
<dbReference type="InterPro" id="IPR053035">
    <property type="entry name" value="Mitochondrial_GEF_domain"/>
</dbReference>
<dbReference type="InterPro" id="IPR009091">
    <property type="entry name" value="RCC1/BLIP-II"/>
</dbReference>
<dbReference type="RefSeq" id="XP_014655636.1">
    <property type="nucleotide sequence ID" value="XM_014800150.1"/>
</dbReference>
<dbReference type="AlphaFoldDB" id="A0A081CH12"/>
<dbReference type="PROSITE" id="PS50012">
    <property type="entry name" value="RCC1_3"/>
    <property type="match status" value="4"/>
</dbReference>
<dbReference type="Gene3D" id="2.130.10.30">
    <property type="entry name" value="Regulator of chromosome condensation 1/beta-lactamase-inhibitor protein II"/>
    <property type="match status" value="2"/>
</dbReference>
<proteinExistence type="predicted"/>
<evidence type="ECO:0000313" key="2">
    <source>
        <dbReference type="EMBL" id="GAK65958.1"/>
    </source>
</evidence>
<keyword evidence="3" id="KW-1185">Reference proteome</keyword>
<dbReference type="PANTHER" id="PTHR46337">
    <property type="entry name" value="RCC1-LIKE G EXCHANGING FACTOR-LIKE PROTEIN"/>
    <property type="match status" value="1"/>
</dbReference>
<dbReference type="GO" id="GO:0019843">
    <property type="term" value="F:rRNA binding"/>
    <property type="evidence" value="ECO:0007669"/>
    <property type="project" value="TreeGrafter"/>
</dbReference>
<dbReference type="GO" id="GO:0070131">
    <property type="term" value="P:positive regulation of mitochondrial translation"/>
    <property type="evidence" value="ECO:0007669"/>
    <property type="project" value="TreeGrafter"/>
</dbReference>
<dbReference type="Pfam" id="PF13540">
    <property type="entry name" value="RCC1_2"/>
    <property type="match status" value="1"/>
</dbReference>
<dbReference type="GeneID" id="26305105"/>
<gene>
    <name evidence="2" type="ORF">PAN0_011d4180</name>
</gene>
<dbReference type="SUPFAM" id="SSF50985">
    <property type="entry name" value="RCC1/BLIP-II"/>
    <property type="match status" value="1"/>
</dbReference>
<dbReference type="PANTHER" id="PTHR46337:SF1">
    <property type="entry name" value="RCC1-LIKE G EXCHANGING FACTOR-LIKE PROTEIN"/>
    <property type="match status" value="1"/>
</dbReference>
<protein>
    <submittedName>
        <fullName evidence="2">Williams-Beuren syndrome chromosomal region 16 protein-like</fullName>
    </submittedName>
</protein>
<sequence>MVPRIPGTLRGLSTSAKVHLQHVLYFGDVLGYNSVQRFAKLPRAWIDAVGASADIDHGVAFTHAAGSPTHSMLSYTLLDTSLNPGPRRQATLDPTTNAAAEEAVEEGEVIGEEPRRRIAQSKVFALGRNTHAQLGLGFASQEATRGMVTGDIAGKGGITHVAAGTGFSFVVAADEGESNVYGFGNDTLGQLGSCTQMEERRTDAYDVSTRLEASDAPQLRLLPLPKRIPLDGWSVRSIATGIDHTLLLVERNVAGHLVQEVLSTGLNTDGQLGVTPADRADAVPIQPLISRTFTRVPLSLPAEEMVAVVCGADTSYVLLRNGDLYAWGNSEYAQTLAGTHDRITHPTHISNPLIDAYTSADLPFNAHAPPKVKKIVAGGSFAVLLDTHHRVWTVGYGVGNLTSAEKLTLVEGLPQGRVEDIWAGLEYVLATTREEDGQLKVWVWGVLPRSIATVPVTTPMQVPFAVPKSPRQQYLDENPTLKNGSEEEMDGGKVGVIAAACTRDHVIVVMDDGMGEDVWAECHLVPAQHIRTINPREGNKPPVTSIISLAIQQQHLVRFINPASRSPFPFLLATQLQRDAVESTMPLAVHRCRSPNRSKYDVVQSSIPLASQHLV</sequence>
<evidence type="ECO:0000256" key="1">
    <source>
        <dbReference type="PROSITE-ProRule" id="PRU00235"/>
    </source>
</evidence>
<evidence type="ECO:0000313" key="3">
    <source>
        <dbReference type="Proteomes" id="UP000053758"/>
    </source>
</evidence>